<evidence type="ECO:0000259" key="12">
    <source>
        <dbReference type="PROSITE" id="PS50050"/>
    </source>
</evidence>
<keyword evidence="8" id="KW-0325">Glycoprotein</keyword>
<keyword evidence="4" id="KW-0677">Repeat</keyword>
<evidence type="ECO:0000256" key="4">
    <source>
        <dbReference type="ARBA" id="ARBA00022737"/>
    </source>
</evidence>
<organism evidence="13 14">
    <name type="scientific">Dryobates pubescens</name>
    <name type="common">Downy woodpecker</name>
    <name type="synonym">Picoides pubescens</name>
    <dbReference type="NCBI Taxonomy" id="118200"/>
    <lineage>
        <taxon>Eukaryota</taxon>
        <taxon>Metazoa</taxon>
        <taxon>Chordata</taxon>
        <taxon>Craniata</taxon>
        <taxon>Vertebrata</taxon>
        <taxon>Euteleostomi</taxon>
        <taxon>Archelosauria</taxon>
        <taxon>Archosauria</taxon>
        <taxon>Dinosauria</taxon>
        <taxon>Saurischia</taxon>
        <taxon>Theropoda</taxon>
        <taxon>Coelurosauria</taxon>
        <taxon>Aves</taxon>
        <taxon>Neognathae</taxon>
        <taxon>Neoaves</taxon>
        <taxon>Telluraves</taxon>
        <taxon>Coraciimorphae</taxon>
        <taxon>Piciformes</taxon>
        <taxon>Picidae</taxon>
        <taxon>Dryobates</taxon>
    </lineage>
</organism>
<dbReference type="PROSITE" id="PS50017">
    <property type="entry name" value="DEATH_DOMAIN"/>
    <property type="match status" value="1"/>
</dbReference>
<dbReference type="GO" id="GO:0036462">
    <property type="term" value="P:TRAIL-activated apoptotic signaling pathway"/>
    <property type="evidence" value="ECO:0007669"/>
    <property type="project" value="TreeGrafter"/>
</dbReference>
<dbReference type="PANTHER" id="PTHR46330:SF17">
    <property type="entry name" value="TUMOR NECROSIS FACTOR RECEPTOR SUPERFAMILY, MEMBER 10B"/>
    <property type="match status" value="1"/>
</dbReference>
<evidence type="ECO:0000256" key="5">
    <source>
        <dbReference type="ARBA" id="ARBA00023136"/>
    </source>
</evidence>
<feature type="non-terminal residue" evidence="13">
    <location>
        <position position="312"/>
    </location>
</feature>
<dbReference type="PANTHER" id="PTHR46330">
    <property type="entry name" value="TUMOR NECROSIS FACTOR RECEPTOR SUPERFAMILY MEMBER 10B"/>
    <property type="match status" value="1"/>
</dbReference>
<feature type="disulfide bond" evidence="9">
    <location>
        <begin position="50"/>
        <end position="65"/>
    </location>
</feature>
<evidence type="ECO:0000256" key="8">
    <source>
        <dbReference type="ARBA" id="ARBA00023180"/>
    </source>
</evidence>
<dbReference type="Pfam" id="PF00531">
    <property type="entry name" value="Death"/>
    <property type="match status" value="1"/>
</dbReference>
<dbReference type="SUPFAM" id="SSF47986">
    <property type="entry name" value="DEATH domain"/>
    <property type="match status" value="1"/>
</dbReference>
<dbReference type="InterPro" id="IPR034029">
    <property type="entry name" value="TNFRSF10A/B_death"/>
</dbReference>
<dbReference type="Pfam" id="PF00020">
    <property type="entry name" value="TNFR_c6"/>
    <property type="match status" value="2"/>
</dbReference>
<feature type="non-terminal residue" evidence="13">
    <location>
        <position position="1"/>
    </location>
</feature>
<comment type="caution">
    <text evidence="9">Lacks conserved residue(s) required for the propagation of feature annotation.</text>
</comment>
<proteinExistence type="predicted"/>
<dbReference type="EMBL" id="KL215553">
    <property type="protein sequence ID" value="KFV65257.1"/>
    <property type="molecule type" value="Genomic_DNA"/>
</dbReference>
<dbReference type="FunFam" id="2.10.50.10:FF:000004">
    <property type="entry name" value="Tumor necrosis factor receptor superfamily member 6"/>
    <property type="match status" value="1"/>
</dbReference>
<evidence type="ECO:0000256" key="6">
    <source>
        <dbReference type="ARBA" id="ARBA00023157"/>
    </source>
</evidence>
<dbReference type="PROSITE" id="PS50050">
    <property type="entry name" value="TNFR_NGFR_2"/>
    <property type="match status" value="2"/>
</dbReference>
<dbReference type="AlphaFoldDB" id="A0A093GED2"/>
<dbReference type="InterPro" id="IPR011029">
    <property type="entry name" value="DEATH-like_dom_sf"/>
</dbReference>
<dbReference type="GO" id="GO:0005886">
    <property type="term" value="C:plasma membrane"/>
    <property type="evidence" value="ECO:0007669"/>
    <property type="project" value="TreeGrafter"/>
</dbReference>
<dbReference type="SUPFAM" id="SSF57586">
    <property type="entry name" value="TNF receptor-like"/>
    <property type="match status" value="1"/>
</dbReference>
<feature type="disulfide bond" evidence="9">
    <location>
        <begin position="30"/>
        <end position="48"/>
    </location>
</feature>
<dbReference type="STRING" id="118200.A0A093GED2"/>
<evidence type="ECO:0000313" key="13">
    <source>
        <dbReference type="EMBL" id="KFV65257.1"/>
    </source>
</evidence>
<dbReference type="GO" id="GO:0004888">
    <property type="term" value="F:transmembrane signaling receptor activity"/>
    <property type="evidence" value="ECO:0007669"/>
    <property type="project" value="UniProtKB-ARBA"/>
</dbReference>
<keyword evidence="2" id="KW-0053">Apoptosis</keyword>
<evidence type="ECO:0000259" key="11">
    <source>
        <dbReference type="PROSITE" id="PS50017"/>
    </source>
</evidence>
<keyword evidence="5 10" id="KW-0472">Membrane</keyword>
<dbReference type="InterPro" id="IPR052491">
    <property type="entry name" value="TNFRSF10"/>
</dbReference>
<protein>
    <submittedName>
        <fullName evidence="13">Tumor necrosis factor receptor superfamily member 10B</fullName>
    </submittedName>
</protein>
<comment type="subcellular location">
    <subcellularLocation>
        <location evidence="1">Membrane</location>
    </subcellularLocation>
</comment>
<dbReference type="InterPro" id="IPR001368">
    <property type="entry name" value="TNFR/NGFR_Cys_rich_reg"/>
</dbReference>
<dbReference type="InterPro" id="IPR000488">
    <property type="entry name" value="Death_dom"/>
</dbReference>
<dbReference type="Proteomes" id="UP000053875">
    <property type="component" value="Unassembled WGS sequence"/>
</dbReference>
<dbReference type="GO" id="GO:0009986">
    <property type="term" value="C:cell surface"/>
    <property type="evidence" value="ECO:0007669"/>
    <property type="project" value="TreeGrafter"/>
</dbReference>
<accession>A0A093GED2</accession>
<keyword evidence="10" id="KW-0812">Transmembrane</keyword>
<gene>
    <name evidence="13" type="ORF">N307_13224</name>
</gene>
<reference evidence="13 14" key="1">
    <citation type="submission" date="2014-04" db="EMBL/GenBank/DDBJ databases">
        <title>Genome evolution of avian class.</title>
        <authorList>
            <person name="Zhang G."/>
            <person name="Li C."/>
        </authorList>
    </citation>
    <scope>NUCLEOTIDE SEQUENCE [LARGE SCALE GENOMIC DNA]</scope>
    <source>
        <strain evidence="13">BGI_N307</strain>
    </source>
</reference>
<dbReference type="Gene3D" id="2.10.50.10">
    <property type="entry name" value="Tumor Necrosis Factor Receptor, subunit A, domain 2"/>
    <property type="match status" value="2"/>
</dbReference>
<dbReference type="CDD" id="cd08315">
    <property type="entry name" value="Death_TRAILR_DR4_DR5"/>
    <property type="match status" value="1"/>
</dbReference>
<dbReference type="GO" id="GO:0043065">
    <property type="term" value="P:positive regulation of apoptotic process"/>
    <property type="evidence" value="ECO:0007669"/>
    <property type="project" value="TreeGrafter"/>
</dbReference>
<feature type="disulfide bond" evidence="9">
    <location>
        <begin position="27"/>
        <end position="40"/>
    </location>
</feature>
<name>A0A093GED2_DRYPU</name>
<keyword evidence="7 13" id="KW-0675">Receptor</keyword>
<evidence type="ECO:0000313" key="14">
    <source>
        <dbReference type="Proteomes" id="UP000053875"/>
    </source>
</evidence>
<keyword evidence="10" id="KW-1133">Transmembrane helix</keyword>
<feature type="repeat" description="TNFR-Cys" evidence="9">
    <location>
        <begin position="49"/>
        <end position="90"/>
    </location>
</feature>
<feature type="disulfide bond" evidence="9">
    <location>
        <begin position="9"/>
        <end position="24"/>
    </location>
</feature>
<feature type="disulfide bond" evidence="9">
    <location>
        <begin position="72"/>
        <end position="90"/>
    </location>
</feature>
<feature type="domain" description="TNFR-Cys" evidence="12">
    <location>
        <begin position="8"/>
        <end position="48"/>
    </location>
</feature>
<evidence type="ECO:0000256" key="3">
    <source>
        <dbReference type="ARBA" id="ARBA00022729"/>
    </source>
</evidence>
<evidence type="ECO:0000256" key="2">
    <source>
        <dbReference type="ARBA" id="ARBA00022703"/>
    </source>
</evidence>
<evidence type="ECO:0000256" key="1">
    <source>
        <dbReference type="ARBA" id="ARBA00004370"/>
    </source>
</evidence>
<keyword evidence="6 9" id="KW-1015">Disulfide bond</keyword>
<evidence type="ECO:0000256" key="9">
    <source>
        <dbReference type="PROSITE-ProRule" id="PRU00206"/>
    </source>
</evidence>
<sequence>NCSTKCLPCNDHEFTEYPNDFLKCLRCRVCREDQVEISPCQATRDTQCACRSGTFCSPDHPCEMCQKCRPRCPKGEVELAPCMPHSDRRCGPPTGTFSDSSNNVLLAVGVVLLVLLLLLGLFILWRCCCRRSSGEHQESCGEQLRELGVFSLEKRRLREDLIALCSSKAKRLESASVCAGLPGCFRLLSFQVMVPRTSAIHRRNLVPVPGSDPVKVLRRSFDLFAEVVPLKDWRRYGRALDLLDNDIDLAEQNNKYSRECFVQILTTWHNKQGLNASVNTLLDTLHQISLGGIADSISTSLVQQGLFQHEGS</sequence>
<dbReference type="SMART" id="SM00005">
    <property type="entry name" value="DEATH"/>
    <property type="match status" value="1"/>
</dbReference>
<keyword evidence="3" id="KW-0732">Signal</keyword>
<evidence type="ECO:0000256" key="7">
    <source>
        <dbReference type="ARBA" id="ARBA00023170"/>
    </source>
</evidence>
<feature type="domain" description="Death" evidence="11">
    <location>
        <begin position="232"/>
        <end position="301"/>
    </location>
</feature>
<feature type="domain" description="TNFR-Cys" evidence="12">
    <location>
        <begin position="49"/>
        <end position="90"/>
    </location>
</feature>
<feature type="repeat" description="TNFR-Cys" evidence="9">
    <location>
        <begin position="8"/>
        <end position="48"/>
    </location>
</feature>
<dbReference type="Gene3D" id="1.10.533.10">
    <property type="entry name" value="Death Domain, Fas"/>
    <property type="match status" value="1"/>
</dbReference>
<evidence type="ECO:0000256" key="10">
    <source>
        <dbReference type="SAM" id="Phobius"/>
    </source>
</evidence>
<dbReference type="SMART" id="SM00208">
    <property type="entry name" value="TNFR"/>
    <property type="match status" value="2"/>
</dbReference>
<feature type="transmembrane region" description="Helical" evidence="10">
    <location>
        <begin position="104"/>
        <end position="125"/>
    </location>
</feature>
<keyword evidence="14" id="KW-1185">Reference proteome</keyword>